<dbReference type="GO" id="GO:0009982">
    <property type="term" value="F:pseudouridine synthase activity"/>
    <property type="evidence" value="ECO:0007669"/>
    <property type="project" value="InterPro"/>
</dbReference>
<feature type="region of interest" description="Disordered" evidence="7">
    <location>
        <begin position="532"/>
        <end position="572"/>
    </location>
</feature>
<dbReference type="InterPro" id="IPR001406">
    <property type="entry name" value="PsdUridine_synth_TruA"/>
</dbReference>
<dbReference type="FunFam" id="3.30.70.580:FF:000002">
    <property type="entry name" value="tRNA pseudouridine synthase"/>
    <property type="match status" value="1"/>
</dbReference>
<dbReference type="GO" id="GO:1990481">
    <property type="term" value="P:mRNA pseudouridine synthesis"/>
    <property type="evidence" value="ECO:0007669"/>
    <property type="project" value="TreeGrafter"/>
</dbReference>
<dbReference type="GO" id="GO:0005634">
    <property type="term" value="C:nucleus"/>
    <property type="evidence" value="ECO:0007669"/>
    <property type="project" value="TreeGrafter"/>
</dbReference>
<feature type="active site" description="Nucleophile" evidence="5">
    <location>
        <position position="192"/>
    </location>
</feature>
<evidence type="ECO:0000313" key="9">
    <source>
        <dbReference type="EMBL" id="WOO78039.1"/>
    </source>
</evidence>
<dbReference type="InterPro" id="IPR041708">
    <property type="entry name" value="PUS1/PUS2-like"/>
</dbReference>
<evidence type="ECO:0000313" key="10">
    <source>
        <dbReference type="Proteomes" id="UP000827549"/>
    </source>
</evidence>
<dbReference type="SUPFAM" id="SSF55120">
    <property type="entry name" value="Pseudouridine synthase"/>
    <property type="match status" value="1"/>
</dbReference>
<feature type="region of interest" description="Disordered" evidence="7">
    <location>
        <begin position="1"/>
        <end position="89"/>
    </location>
</feature>
<feature type="compositionally biased region" description="Basic and acidic residues" evidence="7">
    <location>
        <begin position="52"/>
        <end position="63"/>
    </location>
</feature>
<evidence type="ECO:0000256" key="2">
    <source>
        <dbReference type="ARBA" id="ARBA00022694"/>
    </source>
</evidence>
<feature type="binding site" evidence="6">
    <location>
        <position position="254"/>
    </location>
    <ligand>
        <name>substrate</name>
    </ligand>
</feature>
<dbReference type="CDD" id="cd02568">
    <property type="entry name" value="PseudoU_synth_PUS1_PUS2"/>
    <property type="match status" value="1"/>
</dbReference>
<dbReference type="Proteomes" id="UP000827549">
    <property type="component" value="Chromosome 1"/>
</dbReference>
<dbReference type="Gene3D" id="3.30.70.580">
    <property type="entry name" value="Pseudouridine synthase I, catalytic domain, N-terminal subdomain"/>
    <property type="match status" value="1"/>
</dbReference>
<sequence length="572" mass="63736">MAEDTKPTVPPVEQQASSENAGGSDRPAKRPAADDEEAAMNASSSTGGGNQGEKRARWSDKRVQRGKGQKHGGGRDKHAGRQGKWDDKRNAEARLEAKRLRDEEAAQNGQLVPAAPAEGEDGEAKEKRLPKKRAAVMVGYCGTGYSGMQIQTHGSKTIEGDIFDALHKAGAVSDENFKDHKKVELQRAARTDAGVHAAGNVISLKMILNPPLPEGFATLADYVNSFLPPQIRMWGHVRTMKSFQARTSCDSRVYEYLLPTYCLLPPAKTDALAGVLDNVSPGWREVVAAGAEFVDAAPTFEVTDDNGELDPRQRGEFERRRGYRVDKDTVERFRALIAEYKGTHNFHNYTVGRPFNDRSVKRFMISLEVREPAVYGDIEWLSVRIHGQSFMLHQIRKMIAMAMLACRTGTPPKLLPETFGPKRIHIPKAPPLGLLLEQPQFKTFNERTLRFPKEDGMEREIVDFSPFEGLMHDFKVKWIYERLREVELEHNVFHKWNRQVDCTGSEQFSYFNTNGVIPPEAVVTLTSKKYADPRAQPAEGAEGAKATKAEYESDDEDGEIDAGALARGELDS</sequence>
<keyword evidence="2" id="KW-0819">tRNA processing</keyword>
<dbReference type="Gene3D" id="3.30.70.660">
    <property type="entry name" value="Pseudouridine synthase I, catalytic domain, C-terminal subdomain"/>
    <property type="match status" value="1"/>
</dbReference>
<dbReference type="InterPro" id="IPR020103">
    <property type="entry name" value="PsdUridine_synth_cat_dom_sf"/>
</dbReference>
<feature type="region of interest" description="Disordered" evidence="7">
    <location>
        <begin position="101"/>
        <end position="130"/>
    </location>
</feature>
<dbReference type="PANTHER" id="PTHR11142:SF4">
    <property type="entry name" value="PSEUDOURIDYLATE SYNTHASE 1 HOMOLOG"/>
    <property type="match status" value="1"/>
</dbReference>
<protein>
    <submittedName>
        <fullName evidence="9">tRNA pseudouridine synthase 1</fullName>
    </submittedName>
</protein>
<dbReference type="GeneID" id="87804847"/>
<evidence type="ECO:0000256" key="3">
    <source>
        <dbReference type="ARBA" id="ARBA00023235"/>
    </source>
</evidence>
<dbReference type="EMBL" id="CP086714">
    <property type="protein sequence ID" value="WOO78039.1"/>
    <property type="molecule type" value="Genomic_DNA"/>
</dbReference>
<evidence type="ECO:0000256" key="4">
    <source>
        <dbReference type="ARBA" id="ARBA00036943"/>
    </source>
</evidence>
<gene>
    <name evidence="9" type="primary">PUS1</name>
    <name evidence="9" type="ORF">LOC62_01G001592</name>
</gene>
<evidence type="ECO:0000256" key="1">
    <source>
        <dbReference type="ARBA" id="ARBA00009375"/>
    </source>
</evidence>
<dbReference type="InterPro" id="IPR020095">
    <property type="entry name" value="PsdUridine_synth_TruA_C"/>
</dbReference>
<comment type="catalytic activity">
    <reaction evidence="4">
        <text>a uridine in tRNA = a pseudouridine in tRNA</text>
        <dbReference type="Rhea" id="RHEA:54572"/>
        <dbReference type="Rhea" id="RHEA-COMP:13339"/>
        <dbReference type="Rhea" id="RHEA-COMP:13934"/>
        <dbReference type="ChEBI" id="CHEBI:65314"/>
        <dbReference type="ChEBI" id="CHEBI:65315"/>
    </reaction>
</comment>
<keyword evidence="10" id="KW-1185">Reference proteome</keyword>
<evidence type="ECO:0000256" key="5">
    <source>
        <dbReference type="PIRSR" id="PIRSR641708-1"/>
    </source>
</evidence>
<dbReference type="PANTHER" id="PTHR11142">
    <property type="entry name" value="PSEUDOURIDYLATE SYNTHASE"/>
    <property type="match status" value="1"/>
</dbReference>
<organism evidence="9 10">
    <name type="scientific">Vanrija pseudolonga</name>
    <dbReference type="NCBI Taxonomy" id="143232"/>
    <lineage>
        <taxon>Eukaryota</taxon>
        <taxon>Fungi</taxon>
        <taxon>Dikarya</taxon>
        <taxon>Basidiomycota</taxon>
        <taxon>Agaricomycotina</taxon>
        <taxon>Tremellomycetes</taxon>
        <taxon>Trichosporonales</taxon>
        <taxon>Trichosporonaceae</taxon>
        <taxon>Vanrija</taxon>
    </lineage>
</organism>
<proteinExistence type="inferred from homology"/>
<dbReference type="NCBIfam" id="TIGR00071">
    <property type="entry name" value="hisT_truA"/>
    <property type="match status" value="1"/>
</dbReference>
<comment type="similarity">
    <text evidence="1">Belongs to the tRNA pseudouridine synthase TruA family.</text>
</comment>
<name>A0AAF0Y4Q3_9TREE</name>
<evidence type="ECO:0000256" key="6">
    <source>
        <dbReference type="PIRSR" id="PIRSR641708-2"/>
    </source>
</evidence>
<dbReference type="InterPro" id="IPR020097">
    <property type="entry name" value="PsdUridine_synth_TruA_a/b_dom"/>
</dbReference>
<dbReference type="InterPro" id="IPR020094">
    <property type="entry name" value="TruA/RsuA/RluB/E/F_N"/>
</dbReference>
<evidence type="ECO:0000259" key="8">
    <source>
        <dbReference type="Pfam" id="PF01416"/>
    </source>
</evidence>
<dbReference type="AlphaFoldDB" id="A0AAF0Y4Q3"/>
<dbReference type="GO" id="GO:0003723">
    <property type="term" value="F:RNA binding"/>
    <property type="evidence" value="ECO:0007669"/>
    <property type="project" value="InterPro"/>
</dbReference>
<keyword evidence="3" id="KW-0413">Isomerase</keyword>
<dbReference type="Pfam" id="PF01416">
    <property type="entry name" value="PseudoU_synth_1"/>
    <property type="match status" value="1"/>
</dbReference>
<dbReference type="RefSeq" id="XP_062624071.1">
    <property type="nucleotide sequence ID" value="XM_062768087.1"/>
</dbReference>
<accession>A0AAF0Y4Q3</accession>
<dbReference type="GO" id="GO:0031119">
    <property type="term" value="P:tRNA pseudouridine synthesis"/>
    <property type="evidence" value="ECO:0007669"/>
    <property type="project" value="InterPro"/>
</dbReference>
<evidence type="ECO:0000256" key="7">
    <source>
        <dbReference type="SAM" id="MobiDB-lite"/>
    </source>
</evidence>
<feature type="compositionally biased region" description="Basic and acidic residues" evidence="7">
    <location>
        <begin position="73"/>
        <end position="89"/>
    </location>
</feature>
<reference evidence="9" key="1">
    <citation type="submission" date="2023-10" db="EMBL/GenBank/DDBJ databases">
        <authorList>
            <person name="Noh H."/>
        </authorList>
    </citation>
    <scope>NUCLEOTIDE SEQUENCE</scope>
    <source>
        <strain evidence="9">DUCC4014</strain>
    </source>
</reference>
<feature type="domain" description="Pseudouridine synthase I TruA alpha/beta" evidence="8">
    <location>
        <begin position="337"/>
        <end position="441"/>
    </location>
</feature>